<dbReference type="AlphaFoldDB" id="A0A0J8RYB0"/>
<reference evidence="3" key="1">
    <citation type="journal article" date="2010" name="Genome Res.">
        <title>Population genomic sequencing of Coccidioides fungi reveals recent hybridization and transposon control.</title>
        <authorList>
            <person name="Neafsey D.E."/>
            <person name="Barker B.M."/>
            <person name="Sharpton T.J."/>
            <person name="Stajich J.E."/>
            <person name="Park D.J."/>
            <person name="Whiston E."/>
            <person name="Hung C.-Y."/>
            <person name="McMahan C."/>
            <person name="White J."/>
            <person name="Sykes S."/>
            <person name="Heiman D."/>
            <person name="Young S."/>
            <person name="Zeng Q."/>
            <person name="Abouelleil A."/>
            <person name="Aftuck L."/>
            <person name="Bessette D."/>
            <person name="Brown A."/>
            <person name="FitzGerald M."/>
            <person name="Lui A."/>
            <person name="Macdonald J.P."/>
            <person name="Priest M."/>
            <person name="Orbach M.J."/>
            <person name="Galgiani J.N."/>
            <person name="Kirkland T.N."/>
            <person name="Cole G.T."/>
            <person name="Birren B.W."/>
            <person name="Henn M.R."/>
            <person name="Taylor J.W."/>
            <person name="Rounsley S.D."/>
        </authorList>
    </citation>
    <scope>NUCLEOTIDE SEQUENCE [LARGE SCALE GENOMIC DNA]</scope>
    <source>
        <strain evidence="3">H538.4</strain>
    </source>
</reference>
<dbReference type="VEuPathDB" id="FungiDB:CIHG_07392"/>
<evidence type="ECO:0000256" key="1">
    <source>
        <dbReference type="SAM" id="Phobius"/>
    </source>
</evidence>
<evidence type="ECO:0000313" key="3">
    <source>
        <dbReference type="Proteomes" id="UP000054563"/>
    </source>
</evidence>
<feature type="transmembrane region" description="Helical" evidence="1">
    <location>
        <begin position="62"/>
        <end position="79"/>
    </location>
</feature>
<keyword evidence="1" id="KW-0812">Transmembrane</keyword>
<protein>
    <submittedName>
        <fullName evidence="2">Uncharacterized protein</fullName>
    </submittedName>
</protein>
<dbReference type="EMBL" id="DS017013">
    <property type="protein sequence ID" value="KMU89586.1"/>
    <property type="molecule type" value="Genomic_DNA"/>
</dbReference>
<evidence type="ECO:0000313" key="2">
    <source>
        <dbReference type="EMBL" id="KMU89586.1"/>
    </source>
</evidence>
<dbReference type="Proteomes" id="UP000054563">
    <property type="component" value="Unassembled WGS sequence"/>
</dbReference>
<keyword evidence="1" id="KW-0472">Membrane</keyword>
<sequence>MTQLTIVSGNDKIFNSLTLSIFKADATDERSFDNRCSGNYSQSGQKACEVWMDVNICSARRLAVASGVIEFIAGKFAFWRRRKRRRARRWADDPYSRLASSPLQLRLQKLKLAELAQVAAPGGEKAGCHVPCIDNSRHGPWETFRVAEKKHAMHSTGRRSDLPSRKLGASEEDFRVNKMPLCSQFSKIMHLRPIGRPSLFVDSRDNIERSMATRIVKAPVASLPDHAHPPNG</sequence>
<proteinExistence type="predicted"/>
<organism evidence="2 3">
    <name type="scientific">Coccidioides immitis H538.4</name>
    <dbReference type="NCBI Taxonomy" id="396776"/>
    <lineage>
        <taxon>Eukaryota</taxon>
        <taxon>Fungi</taxon>
        <taxon>Dikarya</taxon>
        <taxon>Ascomycota</taxon>
        <taxon>Pezizomycotina</taxon>
        <taxon>Eurotiomycetes</taxon>
        <taxon>Eurotiomycetidae</taxon>
        <taxon>Onygenales</taxon>
        <taxon>Onygenaceae</taxon>
        <taxon>Coccidioides</taxon>
    </lineage>
</organism>
<keyword evidence="1" id="KW-1133">Transmembrane helix</keyword>
<name>A0A0J8RYB0_COCIT</name>
<gene>
    <name evidence="2" type="ORF">CIHG_07392</name>
</gene>
<accession>A0A0J8RYB0</accession>